<accession>A0A8I1EAT0</accession>
<sequence length="483" mass="55559">MNLKIIVKTDLGEIYLKGNENSVNIIFDYRFDRLVSNGDVDWIGNSAWKYHVNVVKSFSNNDRIMKFNMGVFSCCSIPSGYPSPFQLSEFWVDRLIDRDWSYEEFPKNSLKYFSSGGAKIGGFYKNIRVNNELISLSGRIDTVCKQIDRSRKEFGGVVIKYTPRNMAWTRTEDGDEYIKLLKENEITINSNNMCVSYRVFKSSLGIRNFITKKVMDKYYLEDMVYGSCDGRLKYIKDKPGSRKSVFLYRGNALSINIPRFMVGPYDLRLVDVLESDRDIINNLMLIDDRQGGLEYLLKTLKSDVDINNFSEHSLFSDYLIKLISSSQSHLDTSAMCIIEGRENIKSVIESVFSIELSLKFYILMVDGAPEIELKNDYGHDVRSLFKKARKHGLICDNIPSSLSLNNMTSNRYDFVSASISEQWIYHRFAQGLLSDVVEHAVKILNDSGRTSQLKCYAEAFTYFECEDFSNTDVLRPKEGFSLI</sequence>
<dbReference type="EMBL" id="JAEHTE010000001">
    <property type="protein sequence ID" value="MBI6882320.1"/>
    <property type="molecule type" value="Genomic_DNA"/>
</dbReference>
<reference evidence="1" key="1">
    <citation type="submission" date="2020-12" db="EMBL/GenBank/DDBJ databases">
        <title>Enhanced detection system for hospital associated transmission using whole genome sequencing surveillance.</title>
        <authorList>
            <person name="Harrison L.H."/>
            <person name="Van Tyne D."/>
            <person name="Marsh J.W."/>
            <person name="Griffith M.P."/>
            <person name="Snyder D.J."/>
            <person name="Cooper V.S."/>
            <person name="Mustapha M."/>
        </authorList>
    </citation>
    <scope>NUCLEOTIDE SEQUENCE</scope>
    <source>
        <strain evidence="1">PSB00042</strain>
    </source>
</reference>
<proteinExistence type="predicted"/>
<gene>
    <name evidence="1" type="ORF">JEU22_00045</name>
</gene>
<organism evidence="1 2">
    <name type="scientific">Pseudomonas putida</name>
    <name type="common">Arthrobacter siderocapsulatus</name>
    <dbReference type="NCBI Taxonomy" id="303"/>
    <lineage>
        <taxon>Bacteria</taxon>
        <taxon>Pseudomonadati</taxon>
        <taxon>Pseudomonadota</taxon>
        <taxon>Gammaproteobacteria</taxon>
        <taxon>Pseudomonadales</taxon>
        <taxon>Pseudomonadaceae</taxon>
        <taxon>Pseudomonas</taxon>
    </lineage>
</organism>
<dbReference type="RefSeq" id="WP_198745945.1">
    <property type="nucleotide sequence ID" value="NZ_JAEHTE010000001.1"/>
</dbReference>
<comment type="caution">
    <text evidence="1">The sequence shown here is derived from an EMBL/GenBank/DDBJ whole genome shotgun (WGS) entry which is preliminary data.</text>
</comment>
<evidence type="ECO:0000313" key="2">
    <source>
        <dbReference type="Proteomes" id="UP000637061"/>
    </source>
</evidence>
<evidence type="ECO:0000313" key="1">
    <source>
        <dbReference type="EMBL" id="MBI6882320.1"/>
    </source>
</evidence>
<dbReference type="AlphaFoldDB" id="A0A8I1EAT0"/>
<dbReference type="Proteomes" id="UP000637061">
    <property type="component" value="Unassembled WGS sequence"/>
</dbReference>
<protein>
    <submittedName>
        <fullName evidence="1">Uncharacterized protein</fullName>
    </submittedName>
</protein>
<name>A0A8I1EAT0_PSEPU</name>